<dbReference type="InterPro" id="IPR009880">
    <property type="entry name" value="Glyoxal_oxidase_N"/>
</dbReference>
<dbReference type="EMBL" id="JAXQNO010000020">
    <property type="protein sequence ID" value="KAK4772202.1"/>
    <property type="molecule type" value="Genomic_DNA"/>
</dbReference>
<evidence type="ECO:0000313" key="6">
    <source>
        <dbReference type="EMBL" id="KAK4772408.1"/>
    </source>
</evidence>
<comment type="caution">
    <text evidence="5">The sequence shown here is derived from an EMBL/GenBank/DDBJ whole genome shotgun (WGS) entry which is preliminary data.</text>
</comment>
<dbReference type="CDD" id="cd02851">
    <property type="entry name" value="E_set_GO_C"/>
    <property type="match status" value="1"/>
</dbReference>
<proteinExistence type="predicted"/>
<dbReference type="InterPro" id="IPR037293">
    <property type="entry name" value="Gal_Oxidase_central_sf"/>
</dbReference>
<gene>
    <name evidence="5" type="ORF">SAY86_013977</name>
    <name evidence="6" type="ORF">SAY86_014183</name>
</gene>
<dbReference type="Gene3D" id="2.60.40.10">
    <property type="entry name" value="Immunoglobulins"/>
    <property type="match status" value="1"/>
</dbReference>
<dbReference type="Gene3D" id="2.130.10.80">
    <property type="entry name" value="Galactose oxidase/kelch, beta-propeller"/>
    <property type="match status" value="1"/>
</dbReference>
<dbReference type="InterPro" id="IPR015202">
    <property type="entry name" value="GO-like_E_set"/>
</dbReference>
<evidence type="ECO:0000313" key="5">
    <source>
        <dbReference type="EMBL" id="KAK4772202.1"/>
    </source>
</evidence>
<dbReference type="EMBL" id="JAXQNO010000020">
    <property type="protein sequence ID" value="KAK4772408.1"/>
    <property type="molecule type" value="Genomic_DNA"/>
</dbReference>
<dbReference type="SUPFAM" id="SSF50965">
    <property type="entry name" value="Galactose oxidase, central domain"/>
    <property type="match status" value="1"/>
</dbReference>
<evidence type="ECO:0008006" key="8">
    <source>
        <dbReference type="Google" id="ProtNLM"/>
    </source>
</evidence>
<feature type="chain" id="PRO_5044710782" description="Galactose oxidase" evidence="2">
    <location>
        <begin position="23"/>
        <end position="659"/>
    </location>
</feature>
<dbReference type="AlphaFoldDB" id="A0AAN7QMD6"/>
<dbReference type="Pfam" id="PF07250">
    <property type="entry name" value="Glyoxal_oxid_N"/>
    <property type="match status" value="1"/>
</dbReference>
<protein>
    <recommendedName>
        <fullName evidence="8">Galactose oxidase</fullName>
    </recommendedName>
</protein>
<feature type="domain" description="Glyoxal oxidase N-terminal" evidence="3">
    <location>
        <begin position="150"/>
        <end position="541"/>
    </location>
</feature>
<keyword evidence="7" id="KW-1185">Reference proteome</keyword>
<dbReference type="InterPro" id="IPR011043">
    <property type="entry name" value="Gal_Oxase/kelch_b-propeller"/>
</dbReference>
<evidence type="ECO:0000259" key="3">
    <source>
        <dbReference type="Pfam" id="PF07250"/>
    </source>
</evidence>
<sequence length="659" mass="73413">MAIVPFIRSFLVLPLLFVPALAQIRFGFLGDRFTHEKLIDGNHAISSFCLSVVHHHHHHHHQLASFLSEIDSYELLHAGLNKLFEGNDGGLKGDAGKYQDRVDSLTGGIGGFIVPDPSFFDFPDGQKNEFALSYAGDWEMVLDNSGVSAMHMQLMPHNEALIFDSTVLGPSMLALPHGDRCRAVKENRPDCWAHAVMYDIETGAVRPLHIDTDPWCSSGALTVNGSLLSTGGFMDGAKSVRTIAPCKTCDWKDTPNVLGSARWYATQVRLEDGSFMVIGGRRSYNYELVLSDGRANGLAMYSAFIDETSDLDENNLYPFVHLLPDGNLFIFANSRSILFNPFRNRVVKEFPRLLGGSRNYPASGMSTLLPIRLNGKTNDHNVQTQVLVCGGANPKAYRLADPEKKDRILMDALKDCGRLVVSDPNPKWMRENMPSPRIMGDMLNLPTGDILIINGAQKGTAAWNHAAEPNNHPVLFSPEKIGKDRFKVLKGSTIPRMYHSTSMLLPDGRILVGGSNTNPTYKFEGVEYPTEMRLEKFSPPYLDPLYQHYRPQILKEQSDNRMTFNSDFRIKFRIGAVLMSKVSVRDIKVTMYSPPFTTHGYSMNQRLIQLGITELVCQGGVQHVTARAPPSGRIAPPGYYLVFLVYRGIPSVGIWIQIL</sequence>
<accession>A0AAN7QMD6</accession>
<feature type="domain" description="Galactose oxidase-like Early set" evidence="4">
    <location>
        <begin position="550"/>
        <end position="658"/>
    </location>
</feature>
<dbReference type="SUPFAM" id="SSF81296">
    <property type="entry name" value="E set domains"/>
    <property type="match status" value="1"/>
</dbReference>
<feature type="signal peptide" evidence="2">
    <location>
        <begin position="1"/>
        <end position="22"/>
    </location>
</feature>
<dbReference type="Pfam" id="PF09118">
    <property type="entry name" value="GO-like_E_set"/>
    <property type="match status" value="1"/>
</dbReference>
<dbReference type="Proteomes" id="UP001346149">
    <property type="component" value="Unassembled WGS sequence"/>
</dbReference>
<evidence type="ECO:0000256" key="2">
    <source>
        <dbReference type="SAM" id="SignalP"/>
    </source>
</evidence>
<dbReference type="PANTHER" id="PTHR32208:SF93">
    <property type="entry name" value="ALDEHYDE OXIDASE GLOX1"/>
    <property type="match status" value="1"/>
</dbReference>
<organism evidence="5 7">
    <name type="scientific">Trapa natans</name>
    <name type="common">Water chestnut</name>
    <dbReference type="NCBI Taxonomy" id="22666"/>
    <lineage>
        <taxon>Eukaryota</taxon>
        <taxon>Viridiplantae</taxon>
        <taxon>Streptophyta</taxon>
        <taxon>Embryophyta</taxon>
        <taxon>Tracheophyta</taxon>
        <taxon>Spermatophyta</taxon>
        <taxon>Magnoliopsida</taxon>
        <taxon>eudicotyledons</taxon>
        <taxon>Gunneridae</taxon>
        <taxon>Pentapetalae</taxon>
        <taxon>rosids</taxon>
        <taxon>malvids</taxon>
        <taxon>Myrtales</taxon>
        <taxon>Lythraceae</taxon>
        <taxon>Trapa</taxon>
    </lineage>
</organism>
<dbReference type="InterPro" id="IPR013783">
    <property type="entry name" value="Ig-like_fold"/>
</dbReference>
<reference evidence="5" key="2">
    <citation type="submission" date="2023-11" db="EMBL/GenBank/DDBJ databases">
        <authorList>
            <person name="Zhang X."/>
        </authorList>
    </citation>
    <scope>NUCLEOTIDE SEQUENCE</scope>
    <source>
        <strain evidence="5">F231</strain>
        <tissue evidence="5">Mature leaves and different stages of flower and fruit</tissue>
    </source>
</reference>
<evidence type="ECO:0000259" key="4">
    <source>
        <dbReference type="Pfam" id="PF09118"/>
    </source>
</evidence>
<keyword evidence="1 2" id="KW-0732">Signal</keyword>
<name>A0AAN7QMD6_TRANT</name>
<evidence type="ECO:0000313" key="7">
    <source>
        <dbReference type="Proteomes" id="UP001346149"/>
    </source>
</evidence>
<dbReference type="PANTHER" id="PTHR32208">
    <property type="entry name" value="SECRETED PROTEIN-RELATED"/>
    <property type="match status" value="1"/>
</dbReference>
<reference evidence="5 7" key="1">
    <citation type="journal article" date="2023" name="Hortic Res">
        <title>Pangenome of water caltrop reveals structural variations and asymmetric subgenome divergence after allopolyploidization.</title>
        <authorList>
            <person name="Zhang X."/>
            <person name="Chen Y."/>
            <person name="Wang L."/>
            <person name="Yuan Y."/>
            <person name="Fang M."/>
            <person name="Shi L."/>
            <person name="Lu R."/>
            <person name="Comes H.P."/>
            <person name="Ma Y."/>
            <person name="Chen Y."/>
            <person name="Huang G."/>
            <person name="Zhou Y."/>
            <person name="Zheng Z."/>
            <person name="Qiu Y."/>
        </authorList>
    </citation>
    <scope>NUCLEOTIDE SEQUENCE [LARGE SCALE GENOMIC DNA]</scope>
    <source>
        <strain evidence="5">F231</strain>
    </source>
</reference>
<evidence type="ECO:0000256" key="1">
    <source>
        <dbReference type="ARBA" id="ARBA00022729"/>
    </source>
</evidence>
<dbReference type="InterPro" id="IPR014756">
    <property type="entry name" value="Ig_E-set"/>
</dbReference>